<dbReference type="CDD" id="cd00092">
    <property type="entry name" value="HTH_CRP"/>
    <property type="match status" value="1"/>
</dbReference>
<evidence type="ECO:0000259" key="5">
    <source>
        <dbReference type="PROSITE" id="PS51063"/>
    </source>
</evidence>
<evidence type="ECO:0000259" key="4">
    <source>
        <dbReference type="PROSITE" id="PS50042"/>
    </source>
</evidence>
<proteinExistence type="predicted"/>
<evidence type="ECO:0000313" key="7">
    <source>
        <dbReference type="Proteomes" id="UP001307839"/>
    </source>
</evidence>
<dbReference type="Gene3D" id="1.10.10.10">
    <property type="entry name" value="Winged helix-like DNA-binding domain superfamily/Winged helix DNA-binding domain"/>
    <property type="match status" value="1"/>
</dbReference>
<dbReference type="PANTHER" id="PTHR24567">
    <property type="entry name" value="CRP FAMILY TRANSCRIPTIONAL REGULATORY PROTEIN"/>
    <property type="match status" value="1"/>
</dbReference>
<dbReference type="RefSeq" id="WP_136477189.1">
    <property type="nucleotide sequence ID" value="NZ_JAZDCU010000012.1"/>
</dbReference>
<name>A0AB35X2L0_9PSED</name>
<dbReference type="GO" id="GO:0003700">
    <property type="term" value="F:DNA-binding transcription factor activity"/>
    <property type="evidence" value="ECO:0007669"/>
    <property type="project" value="InterPro"/>
</dbReference>
<evidence type="ECO:0000313" key="6">
    <source>
        <dbReference type="EMBL" id="MEE1868534.1"/>
    </source>
</evidence>
<dbReference type="SMART" id="SM00100">
    <property type="entry name" value="cNMP"/>
    <property type="match status" value="1"/>
</dbReference>
<dbReference type="Gene3D" id="2.60.120.10">
    <property type="entry name" value="Jelly Rolls"/>
    <property type="match status" value="1"/>
</dbReference>
<dbReference type="NCBIfam" id="NF008365">
    <property type="entry name" value="PRK11161.1"/>
    <property type="match status" value="1"/>
</dbReference>
<keyword evidence="2" id="KW-0238">DNA-binding</keyword>
<dbReference type="AlphaFoldDB" id="A0AB35X2L0"/>
<dbReference type="Pfam" id="PF00027">
    <property type="entry name" value="cNMP_binding"/>
    <property type="match status" value="1"/>
</dbReference>
<dbReference type="InterPro" id="IPR018490">
    <property type="entry name" value="cNMP-bd_dom_sf"/>
</dbReference>
<sequence length="248" mass="27487">MSEAVRLHAHRQASCKTCSLASLCLAGSVSHEEVDTLDDLVRHGRPLKKDDFLFRQGDSFNSIYTIRSGAMKSISLSETGEEKIVGVHLPGELIGLSGVDAQAYLVSVQALEETYVCELPFGPLDQLLTRLPQLRRHLMRAMSREIRDTQQMTRLLSKKAADARVVTLLVNLAARFRALDYAANRLHLSISRNEIGNYLGLAGETVSRVFTRLQQNGLIKVEGKDVHILEPEQLFLLADGSMSACSLR</sequence>
<dbReference type="PROSITE" id="PS51063">
    <property type="entry name" value="HTH_CRP_2"/>
    <property type="match status" value="1"/>
</dbReference>
<keyword evidence="7" id="KW-1185">Reference proteome</keyword>
<dbReference type="CDD" id="cd00038">
    <property type="entry name" value="CAP_ED"/>
    <property type="match status" value="1"/>
</dbReference>
<dbReference type="FunFam" id="1.10.10.10:FF:000028">
    <property type="entry name" value="Fumarate/nitrate reduction transcriptional regulator Fnr"/>
    <property type="match status" value="1"/>
</dbReference>
<gene>
    <name evidence="6" type="primary">fnr</name>
    <name evidence="6" type="ORF">V0R53_19305</name>
</gene>
<dbReference type="EMBL" id="JAZDQP010000014">
    <property type="protein sequence ID" value="MEE1868534.1"/>
    <property type="molecule type" value="Genomic_DNA"/>
</dbReference>
<dbReference type="SMART" id="SM00419">
    <property type="entry name" value="HTH_CRP"/>
    <property type="match status" value="1"/>
</dbReference>
<dbReference type="InterPro" id="IPR018335">
    <property type="entry name" value="Tscrpt_reg_HTH_Crp-type_CS"/>
</dbReference>
<dbReference type="PANTHER" id="PTHR24567:SF75">
    <property type="entry name" value="FUMARATE AND NITRATE REDUCTION REGULATORY PROTEIN"/>
    <property type="match status" value="1"/>
</dbReference>
<dbReference type="GO" id="GO:0005829">
    <property type="term" value="C:cytosol"/>
    <property type="evidence" value="ECO:0007669"/>
    <property type="project" value="TreeGrafter"/>
</dbReference>
<feature type="domain" description="HTH crp-type" evidence="5">
    <location>
        <begin position="159"/>
        <end position="232"/>
    </location>
</feature>
<keyword evidence="1" id="KW-0805">Transcription regulation</keyword>
<evidence type="ECO:0000256" key="3">
    <source>
        <dbReference type="ARBA" id="ARBA00023163"/>
    </source>
</evidence>
<dbReference type="PROSITE" id="PS50042">
    <property type="entry name" value="CNMP_BINDING_3"/>
    <property type="match status" value="1"/>
</dbReference>
<dbReference type="Pfam" id="PF13545">
    <property type="entry name" value="HTH_Crp_2"/>
    <property type="match status" value="1"/>
</dbReference>
<evidence type="ECO:0000256" key="1">
    <source>
        <dbReference type="ARBA" id="ARBA00023015"/>
    </source>
</evidence>
<dbReference type="PROSITE" id="PS00042">
    <property type="entry name" value="HTH_CRP_1"/>
    <property type="match status" value="1"/>
</dbReference>
<dbReference type="InterPro" id="IPR000595">
    <property type="entry name" value="cNMP-bd_dom"/>
</dbReference>
<protein>
    <submittedName>
        <fullName evidence="6">Fumarate/nitrate reduction transcriptional regulator Fnr</fullName>
    </submittedName>
</protein>
<dbReference type="PRINTS" id="PR00034">
    <property type="entry name" value="HTHCRP"/>
</dbReference>
<dbReference type="Proteomes" id="UP001307839">
    <property type="component" value="Unassembled WGS sequence"/>
</dbReference>
<dbReference type="InterPro" id="IPR036390">
    <property type="entry name" value="WH_DNA-bd_sf"/>
</dbReference>
<evidence type="ECO:0000256" key="2">
    <source>
        <dbReference type="ARBA" id="ARBA00023125"/>
    </source>
</evidence>
<reference evidence="6 7" key="1">
    <citation type="submission" date="2024-01" db="EMBL/GenBank/DDBJ databases">
        <title>Unpublished Manusciprt.</title>
        <authorList>
            <person name="Duman M."/>
            <person name="Valdes E.G."/>
            <person name="Ajmi N."/>
            <person name="Altun S."/>
            <person name="Saticioglu I.B."/>
        </authorList>
    </citation>
    <scope>NUCLEOTIDE SEQUENCE [LARGE SCALE GENOMIC DNA]</scope>
    <source>
        <strain evidence="6 7">120P</strain>
    </source>
</reference>
<feature type="domain" description="Cyclic nucleotide-binding" evidence="4">
    <location>
        <begin position="25"/>
        <end position="95"/>
    </location>
</feature>
<dbReference type="SUPFAM" id="SSF46785">
    <property type="entry name" value="Winged helix' DNA-binding domain"/>
    <property type="match status" value="1"/>
</dbReference>
<accession>A0AB35X2L0</accession>
<dbReference type="InterPro" id="IPR050397">
    <property type="entry name" value="Env_Response_Regulators"/>
</dbReference>
<organism evidence="6 7">
    <name type="scientific">Pseudomonas auratipiscis</name>
    <dbReference type="NCBI Taxonomy" id="3115853"/>
    <lineage>
        <taxon>Bacteria</taxon>
        <taxon>Pseudomonadati</taxon>
        <taxon>Pseudomonadota</taxon>
        <taxon>Gammaproteobacteria</taxon>
        <taxon>Pseudomonadales</taxon>
        <taxon>Pseudomonadaceae</taxon>
        <taxon>Pseudomonas</taxon>
    </lineage>
</organism>
<keyword evidence="3" id="KW-0804">Transcription</keyword>
<dbReference type="InterPro" id="IPR036388">
    <property type="entry name" value="WH-like_DNA-bd_sf"/>
</dbReference>
<comment type="caution">
    <text evidence="6">The sequence shown here is derived from an EMBL/GenBank/DDBJ whole genome shotgun (WGS) entry which is preliminary data.</text>
</comment>
<dbReference type="InterPro" id="IPR012318">
    <property type="entry name" value="HTH_CRP"/>
</dbReference>
<dbReference type="SUPFAM" id="SSF51206">
    <property type="entry name" value="cAMP-binding domain-like"/>
    <property type="match status" value="1"/>
</dbReference>
<dbReference type="InterPro" id="IPR014710">
    <property type="entry name" value="RmlC-like_jellyroll"/>
</dbReference>
<dbReference type="GO" id="GO:0003677">
    <property type="term" value="F:DNA binding"/>
    <property type="evidence" value="ECO:0007669"/>
    <property type="project" value="UniProtKB-KW"/>
</dbReference>